<dbReference type="AlphaFoldDB" id="A0A6I4I3V5"/>
<proteinExistence type="predicted"/>
<comment type="subcellular location">
    <subcellularLocation>
        <location evidence="1">Cell outer membrane</location>
        <topology evidence="1">Multi-pass membrane protein</topology>
    </subcellularLocation>
</comment>
<dbReference type="SUPFAM" id="SSF56935">
    <property type="entry name" value="Porins"/>
    <property type="match status" value="1"/>
</dbReference>
<dbReference type="EMBL" id="WQLA01000001">
    <property type="protein sequence ID" value="MVN89741.1"/>
    <property type="molecule type" value="Genomic_DNA"/>
</dbReference>
<evidence type="ECO:0000256" key="7">
    <source>
        <dbReference type="ARBA" id="ARBA00023237"/>
    </source>
</evidence>
<dbReference type="InterPro" id="IPR036942">
    <property type="entry name" value="Beta-barrel_TonB_sf"/>
</dbReference>
<evidence type="ECO:0000256" key="3">
    <source>
        <dbReference type="ARBA" id="ARBA00022452"/>
    </source>
</evidence>
<dbReference type="PANTHER" id="PTHR30069">
    <property type="entry name" value="TONB-DEPENDENT OUTER MEMBRANE RECEPTOR"/>
    <property type="match status" value="1"/>
</dbReference>
<dbReference type="GO" id="GO:0015344">
    <property type="term" value="F:siderophore uptake transmembrane transporter activity"/>
    <property type="evidence" value="ECO:0007669"/>
    <property type="project" value="TreeGrafter"/>
</dbReference>
<protein>
    <recommendedName>
        <fullName evidence="12">TonB-dependent receptor</fullName>
    </recommendedName>
</protein>
<keyword evidence="3" id="KW-1134">Transmembrane beta strand</keyword>
<dbReference type="OrthoDB" id="1264254at2"/>
<dbReference type="GO" id="GO:0009279">
    <property type="term" value="C:cell outer membrane"/>
    <property type="evidence" value="ECO:0007669"/>
    <property type="project" value="UniProtKB-SubCell"/>
</dbReference>
<feature type="signal peptide" evidence="9">
    <location>
        <begin position="1"/>
        <end position="20"/>
    </location>
</feature>
<evidence type="ECO:0000256" key="2">
    <source>
        <dbReference type="ARBA" id="ARBA00022448"/>
    </source>
</evidence>
<sequence>MTRYRYILLTSIFTFGAALAQAQTQQPAKKPVQKPAQKVPVSKPVAKKVGDAAAKLKQDTTKKGGNAPANNAQQNGGSLSEEIVVTTIYKPVLADAVKIRRNPNLEETQLYKAPLTYSTLDKRLERNSDIRQLEAMKMPVERDSIPADNFVRAGFGSLRTLFGEAYINNGKDAALQTGAYVKYFGQQGSDLEKQNHSKLDASVFGKSIGEVNTLTGRINYQRRNNYFYGYDNTLTTAPIDPAKQHFNTISAEGELSRNYQDTDRVFTYAAKINGYLFSNAFKARENNVVISGYLNQTINQFYAGIAASVDVASQKDLAYSINNSFLRANPYLKFQGENYKIDAGINIVKEFSYFTRFFIFPAAKLEFQVIPQYVRLFAEASGDVNRSSLRGFSEENPFIGQNIAIKNSVDKLNISIGLKGRLFAGLGFKASVFRNSVSDLPLFVSGVQPIVADAAYPTGNNRFNVIYDNGKARISGFNGELDYKASDDLNIFGRVEFRDYKLASEAQPWNLPKFKLTAGTHIHISNKVDINGSLLFRGSTKDLISGTQVVNIKSFADLSGGVSYKATKKLSVFVQANNILNTNYQTWLYYPNYSFNIFGGVGYSF</sequence>
<evidence type="ECO:0000256" key="6">
    <source>
        <dbReference type="ARBA" id="ARBA00023136"/>
    </source>
</evidence>
<organism evidence="10 11">
    <name type="scientific">Mucilaginibacter aquatilis</name>
    <dbReference type="NCBI Taxonomy" id="1517760"/>
    <lineage>
        <taxon>Bacteria</taxon>
        <taxon>Pseudomonadati</taxon>
        <taxon>Bacteroidota</taxon>
        <taxon>Sphingobacteriia</taxon>
        <taxon>Sphingobacteriales</taxon>
        <taxon>Sphingobacteriaceae</taxon>
        <taxon>Mucilaginibacter</taxon>
    </lineage>
</organism>
<dbReference type="Proteomes" id="UP000434850">
    <property type="component" value="Unassembled WGS sequence"/>
</dbReference>
<evidence type="ECO:0000256" key="4">
    <source>
        <dbReference type="ARBA" id="ARBA00022692"/>
    </source>
</evidence>
<name>A0A6I4I3V5_9SPHI</name>
<feature type="compositionally biased region" description="Low complexity" evidence="8">
    <location>
        <begin position="64"/>
        <end position="76"/>
    </location>
</feature>
<evidence type="ECO:0000256" key="5">
    <source>
        <dbReference type="ARBA" id="ARBA00022729"/>
    </source>
</evidence>
<dbReference type="RefSeq" id="WP_157539536.1">
    <property type="nucleotide sequence ID" value="NZ_WQLA01000001.1"/>
</dbReference>
<keyword evidence="4" id="KW-0812">Transmembrane</keyword>
<evidence type="ECO:0008006" key="12">
    <source>
        <dbReference type="Google" id="ProtNLM"/>
    </source>
</evidence>
<dbReference type="Gene3D" id="2.40.170.20">
    <property type="entry name" value="TonB-dependent receptor, beta-barrel domain"/>
    <property type="match status" value="1"/>
</dbReference>
<evidence type="ECO:0000256" key="8">
    <source>
        <dbReference type="SAM" id="MobiDB-lite"/>
    </source>
</evidence>
<keyword evidence="7" id="KW-0998">Cell outer membrane</keyword>
<dbReference type="PANTHER" id="PTHR30069:SF29">
    <property type="entry name" value="HEMOGLOBIN AND HEMOGLOBIN-HAPTOGLOBIN-BINDING PROTEIN 1-RELATED"/>
    <property type="match status" value="1"/>
</dbReference>
<evidence type="ECO:0000313" key="11">
    <source>
        <dbReference type="Proteomes" id="UP000434850"/>
    </source>
</evidence>
<keyword evidence="6" id="KW-0472">Membrane</keyword>
<comment type="caution">
    <text evidence="10">The sequence shown here is derived from an EMBL/GenBank/DDBJ whole genome shotgun (WGS) entry which is preliminary data.</text>
</comment>
<keyword evidence="11" id="KW-1185">Reference proteome</keyword>
<evidence type="ECO:0000256" key="1">
    <source>
        <dbReference type="ARBA" id="ARBA00004571"/>
    </source>
</evidence>
<reference evidence="10 11" key="1">
    <citation type="submission" date="2019-12" db="EMBL/GenBank/DDBJ databases">
        <title>Mucilaginibacter sp. HME9299 genome sequencing and assembly.</title>
        <authorList>
            <person name="Kang H."/>
            <person name="Kim H."/>
            <person name="Joh K."/>
        </authorList>
    </citation>
    <scope>NUCLEOTIDE SEQUENCE [LARGE SCALE GENOMIC DNA]</scope>
    <source>
        <strain evidence="10 11">HME9299</strain>
    </source>
</reference>
<feature type="chain" id="PRO_5026342584" description="TonB-dependent receptor" evidence="9">
    <location>
        <begin position="21"/>
        <end position="605"/>
    </location>
</feature>
<feature type="region of interest" description="Disordered" evidence="8">
    <location>
        <begin position="57"/>
        <end position="76"/>
    </location>
</feature>
<evidence type="ECO:0000256" key="9">
    <source>
        <dbReference type="SAM" id="SignalP"/>
    </source>
</evidence>
<dbReference type="GO" id="GO:0044718">
    <property type="term" value="P:siderophore transmembrane transport"/>
    <property type="evidence" value="ECO:0007669"/>
    <property type="project" value="TreeGrafter"/>
</dbReference>
<accession>A0A6I4I3V5</accession>
<keyword evidence="2" id="KW-0813">Transport</keyword>
<keyword evidence="5 9" id="KW-0732">Signal</keyword>
<dbReference type="InterPro" id="IPR039426">
    <property type="entry name" value="TonB-dep_rcpt-like"/>
</dbReference>
<gene>
    <name evidence="10" type="ORF">GO816_01250</name>
</gene>
<evidence type="ECO:0000313" key="10">
    <source>
        <dbReference type="EMBL" id="MVN89741.1"/>
    </source>
</evidence>